<proteinExistence type="predicted"/>
<organism evidence="1 2">
    <name type="scientific">Spiromyces aspiralis</name>
    <dbReference type="NCBI Taxonomy" id="68401"/>
    <lineage>
        <taxon>Eukaryota</taxon>
        <taxon>Fungi</taxon>
        <taxon>Fungi incertae sedis</taxon>
        <taxon>Zoopagomycota</taxon>
        <taxon>Kickxellomycotina</taxon>
        <taxon>Kickxellomycetes</taxon>
        <taxon>Kickxellales</taxon>
        <taxon>Kickxellaceae</taxon>
        <taxon>Spiromyces</taxon>
    </lineage>
</organism>
<dbReference type="Proteomes" id="UP001145114">
    <property type="component" value="Unassembled WGS sequence"/>
</dbReference>
<evidence type="ECO:0000313" key="2">
    <source>
        <dbReference type="Proteomes" id="UP001145114"/>
    </source>
</evidence>
<sequence>NVPGTSLYFYFLNHIRRIFERIEHPGHYDHHGTLSQAATTRVPLSATSTVFTGALTRAVAGFAMMPATVVKVRYEVSPLGPLNVGLQEQAETATL</sequence>
<gene>
    <name evidence="1" type="ORF">EV182_005867</name>
</gene>
<reference evidence="1" key="1">
    <citation type="submission" date="2022-06" db="EMBL/GenBank/DDBJ databases">
        <title>Phylogenomic reconstructions and comparative analyses of Kickxellomycotina fungi.</title>
        <authorList>
            <person name="Reynolds N.K."/>
            <person name="Stajich J.E."/>
            <person name="Barry K."/>
            <person name="Grigoriev I.V."/>
            <person name="Crous P."/>
            <person name="Smith M.E."/>
        </authorList>
    </citation>
    <scope>NUCLEOTIDE SEQUENCE</scope>
    <source>
        <strain evidence="1">RSA 2271</strain>
    </source>
</reference>
<keyword evidence="2" id="KW-1185">Reference proteome</keyword>
<feature type="non-terminal residue" evidence="1">
    <location>
        <position position="1"/>
    </location>
</feature>
<evidence type="ECO:0000313" key="1">
    <source>
        <dbReference type="EMBL" id="KAJ1677583.1"/>
    </source>
</evidence>
<protein>
    <submittedName>
        <fullName evidence="1">Uncharacterized protein</fullName>
    </submittedName>
</protein>
<comment type="caution">
    <text evidence="1">The sequence shown here is derived from an EMBL/GenBank/DDBJ whole genome shotgun (WGS) entry which is preliminary data.</text>
</comment>
<name>A0ACC1HP82_9FUNG</name>
<dbReference type="EMBL" id="JAMZIH010002228">
    <property type="protein sequence ID" value="KAJ1677583.1"/>
    <property type="molecule type" value="Genomic_DNA"/>
</dbReference>
<accession>A0ACC1HP82</accession>
<feature type="non-terminal residue" evidence="1">
    <location>
        <position position="95"/>
    </location>
</feature>